<sequence>MSLQNYSGKSKNPFDDDEDEMASGLDQVEQKTLDSSKRSLGMLIESENIGIETAQDLSRQREQLTNTENRLDDINATLKDTQKNINGIKSVFSSLKQWWSTPKNPPAEDKDSKLNPVTPSSLTCSEKTVPVLSKNLSAAVEHSQSSLQHTKTSHPGMRIRGLERGCKQFSIFVRFYGTFPESQ</sequence>
<evidence type="ECO:0000256" key="1">
    <source>
        <dbReference type="ARBA" id="ARBA00009480"/>
    </source>
</evidence>
<reference evidence="8 9" key="1">
    <citation type="journal article" date="2019" name="PLoS Biol.">
        <title>Sex chromosomes control vertical transmission of feminizing Wolbachia symbionts in an isopod.</title>
        <authorList>
            <person name="Becking T."/>
            <person name="Chebbi M.A."/>
            <person name="Giraud I."/>
            <person name="Moumen B."/>
            <person name="Laverre T."/>
            <person name="Caubet Y."/>
            <person name="Peccoud J."/>
            <person name="Gilbert C."/>
            <person name="Cordaux R."/>
        </authorList>
    </citation>
    <scope>NUCLEOTIDE SEQUENCE [LARGE SCALE GENOMIC DNA]</scope>
    <source>
        <strain evidence="8">ANa2</strain>
        <tissue evidence="8">Whole body excluding digestive tract and cuticle</tissue>
    </source>
</reference>
<dbReference type="FunFam" id="1.20.5.110:FF:000041">
    <property type="entry name" value="Synaptosomal-associated protein 29"/>
    <property type="match status" value="1"/>
</dbReference>
<keyword evidence="9" id="KW-1185">Reference proteome</keyword>
<dbReference type="AlphaFoldDB" id="A0A5N5SPS6"/>
<dbReference type="EMBL" id="SEYY01021768">
    <property type="protein sequence ID" value="KAB7496105.1"/>
    <property type="molecule type" value="Genomic_DNA"/>
</dbReference>
<keyword evidence="3" id="KW-0653">Protein transport</keyword>
<dbReference type="SUPFAM" id="SSF58038">
    <property type="entry name" value="SNARE fusion complex"/>
    <property type="match status" value="1"/>
</dbReference>
<dbReference type="PANTHER" id="PTHR19305:SF9">
    <property type="entry name" value="SYNAPTOSOMAL-ASSOCIATED PROTEIN 29"/>
    <property type="match status" value="1"/>
</dbReference>
<comment type="caution">
    <text evidence="8">The sequence shown here is derived from an EMBL/GenBank/DDBJ whole genome shotgun (WGS) entry which is preliminary data.</text>
</comment>
<dbReference type="GO" id="GO:0031629">
    <property type="term" value="P:synaptic vesicle fusion to presynaptic active zone membrane"/>
    <property type="evidence" value="ECO:0007669"/>
    <property type="project" value="TreeGrafter"/>
</dbReference>
<feature type="coiled-coil region" evidence="5">
    <location>
        <begin position="54"/>
        <end position="84"/>
    </location>
</feature>
<organism evidence="8 9">
    <name type="scientific">Armadillidium nasatum</name>
    <dbReference type="NCBI Taxonomy" id="96803"/>
    <lineage>
        <taxon>Eukaryota</taxon>
        <taxon>Metazoa</taxon>
        <taxon>Ecdysozoa</taxon>
        <taxon>Arthropoda</taxon>
        <taxon>Crustacea</taxon>
        <taxon>Multicrustacea</taxon>
        <taxon>Malacostraca</taxon>
        <taxon>Eumalacostraca</taxon>
        <taxon>Peracarida</taxon>
        <taxon>Isopoda</taxon>
        <taxon>Oniscidea</taxon>
        <taxon>Crinocheta</taxon>
        <taxon>Armadillidiidae</taxon>
        <taxon>Armadillidium</taxon>
    </lineage>
</organism>
<dbReference type="InterPro" id="IPR000727">
    <property type="entry name" value="T_SNARE_dom"/>
</dbReference>
<gene>
    <name evidence="8" type="primary">Snap29</name>
    <name evidence="8" type="ORF">Anas_08388</name>
</gene>
<dbReference type="SMART" id="SM00397">
    <property type="entry name" value="t_SNARE"/>
    <property type="match status" value="1"/>
</dbReference>
<evidence type="ECO:0000313" key="8">
    <source>
        <dbReference type="EMBL" id="KAB7496105.1"/>
    </source>
</evidence>
<feature type="region of interest" description="Disordered" evidence="6">
    <location>
        <begin position="1"/>
        <end position="36"/>
    </location>
</feature>
<protein>
    <submittedName>
        <fullName evidence="8">Synaptosomal-associated protein 29</fullName>
    </submittedName>
</protein>
<dbReference type="PROSITE" id="PS50192">
    <property type="entry name" value="T_SNARE"/>
    <property type="match status" value="1"/>
</dbReference>
<evidence type="ECO:0000256" key="3">
    <source>
        <dbReference type="ARBA" id="ARBA00022927"/>
    </source>
</evidence>
<dbReference type="GO" id="GO:0005886">
    <property type="term" value="C:plasma membrane"/>
    <property type="evidence" value="ECO:0007669"/>
    <property type="project" value="TreeGrafter"/>
</dbReference>
<name>A0A5N5SPS6_9CRUS</name>
<comment type="similarity">
    <text evidence="1">Belongs to the SNAP-25 family.</text>
</comment>
<dbReference type="CDD" id="cd15887">
    <property type="entry name" value="SNARE_SNAP29N"/>
    <property type="match status" value="1"/>
</dbReference>
<accession>A0A5N5SPS6</accession>
<dbReference type="GO" id="GO:0005484">
    <property type="term" value="F:SNAP receptor activity"/>
    <property type="evidence" value="ECO:0007669"/>
    <property type="project" value="TreeGrafter"/>
</dbReference>
<dbReference type="PANTHER" id="PTHR19305">
    <property type="entry name" value="SYNAPTOSOMAL ASSOCIATED PROTEIN"/>
    <property type="match status" value="1"/>
</dbReference>
<dbReference type="GO" id="GO:0019905">
    <property type="term" value="F:syntaxin binding"/>
    <property type="evidence" value="ECO:0007669"/>
    <property type="project" value="TreeGrafter"/>
</dbReference>
<dbReference type="Pfam" id="PF12352">
    <property type="entry name" value="V-SNARE_C"/>
    <property type="match status" value="1"/>
</dbReference>
<dbReference type="Gene3D" id="1.20.5.110">
    <property type="match status" value="1"/>
</dbReference>
<evidence type="ECO:0000256" key="2">
    <source>
        <dbReference type="ARBA" id="ARBA00022448"/>
    </source>
</evidence>
<dbReference type="GO" id="GO:0098793">
    <property type="term" value="C:presynapse"/>
    <property type="evidence" value="ECO:0007669"/>
    <property type="project" value="GOC"/>
</dbReference>
<feature type="domain" description="T-SNARE coiled-coil homology" evidence="7">
    <location>
        <begin position="26"/>
        <end position="88"/>
    </location>
</feature>
<keyword evidence="2" id="KW-0813">Transport</keyword>
<evidence type="ECO:0000313" key="9">
    <source>
        <dbReference type="Proteomes" id="UP000326759"/>
    </source>
</evidence>
<dbReference type="GO" id="GO:0015031">
    <property type="term" value="P:protein transport"/>
    <property type="evidence" value="ECO:0007669"/>
    <property type="project" value="UniProtKB-KW"/>
</dbReference>
<keyword evidence="4 5" id="KW-0175">Coiled coil</keyword>
<dbReference type="GO" id="GO:0031201">
    <property type="term" value="C:SNARE complex"/>
    <property type="evidence" value="ECO:0007669"/>
    <property type="project" value="TreeGrafter"/>
</dbReference>
<evidence type="ECO:0000256" key="5">
    <source>
        <dbReference type="SAM" id="Coils"/>
    </source>
</evidence>
<dbReference type="Proteomes" id="UP000326759">
    <property type="component" value="Unassembled WGS sequence"/>
</dbReference>
<evidence type="ECO:0000256" key="4">
    <source>
        <dbReference type="ARBA" id="ARBA00023054"/>
    </source>
</evidence>
<feature type="compositionally biased region" description="Polar residues" evidence="6">
    <location>
        <begin position="1"/>
        <end position="10"/>
    </location>
</feature>
<dbReference type="GO" id="GO:0016082">
    <property type="term" value="P:synaptic vesicle priming"/>
    <property type="evidence" value="ECO:0007669"/>
    <property type="project" value="TreeGrafter"/>
</dbReference>
<dbReference type="OrthoDB" id="18679at2759"/>
<evidence type="ECO:0000256" key="6">
    <source>
        <dbReference type="SAM" id="MobiDB-lite"/>
    </source>
</evidence>
<proteinExistence type="inferred from homology"/>
<evidence type="ECO:0000259" key="7">
    <source>
        <dbReference type="PROSITE" id="PS50192"/>
    </source>
</evidence>